<comment type="similarity">
    <text evidence="1">Belongs to the LEA type SMP family.</text>
</comment>
<feature type="domain" description="SMP" evidence="4">
    <location>
        <begin position="205"/>
        <end position="263"/>
    </location>
</feature>
<accession>A0A0A7REG5</accession>
<dbReference type="PANTHER" id="PTHR31174:SF7">
    <property type="entry name" value="LATE EMBRYOGENESIS ABUNDANT PROTEIN 31-RELATED"/>
    <property type="match status" value="1"/>
</dbReference>
<dbReference type="InterPro" id="IPR042971">
    <property type="entry name" value="LEA_SMP"/>
</dbReference>
<evidence type="ECO:0000313" key="5">
    <source>
        <dbReference type="EMBL" id="AJA33580.1"/>
    </source>
</evidence>
<sequence>MNQGQARRDEAQDQLPRDEAQDQLPGPITYGDIFDVSGSLAAQAITPQDAALMQSAETRALGKTLKVGAAAVMQAAAEMNESAGLLNSRAEDSVVGEQGVTVAEAQLPGVNVTTEYVAGQAIRSAIRPAPADYPTAATADVTIGEALEAAAMRAGDKPVELSDAVAVQAAERQATGTGEISKGGVASAAQAAADVNARLPYSMKTTLGDVLSTATEDLPVDKAVTAEDARRIKELEASHTETGEAYPGGVGDAMEAAARVNEQGGMGFRT</sequence>
<evidence type="ECO:0000256" key="2">
    <source>
        <dbReference type="ARBA" id="ARBA00022737"/>
    </source>
</evidence>
<keyword evidence="2" id="KW-0677">Repeat</keyword>
<dbReference type="Pfam" id="PF04927">
    <property type="entry name" value="SMP"/>
    <property type="match status" value="3"/>
</dbReference>
<organism evidence="5">
    <name type="scientific">Pinus tabuliformis</name>
    <name type="common">Chinese red pine</name>
    <name type="synonym">Pinus leucosperma</name>
    <dbReference type="NCBI Taxonomy" id="88731"/>
    <lineage>
        <taxon>Eukaryota</taxon>
        <taxon>Viridiplantae</taxon>
        <taxon>Streptophyta</taxon>
        <taxon>Embryophyta</taxon>
        <taxon>Tracheophyta</taxon>
        <taxon>Spermatophyta</taxon>
        <taxon>Pinopsida</taxon>
        <taxon>Pinidae</taxon>
        <taxon>Conifers I</taxon>
        <taxon>Pinales</taxon>
        <taxon>Pinaceae</taxon>
        <taxon>Pinus</taxon>
        <taxon>Pinus subgen. Pinus</taxon>
    </lineage>
</organism>
<evidence type="ECO:0000256" key="1">
    <source>
        <dbReference type="ARBA" id="ARBA00010733"/>
    </source>
</evidence>
<feature type="region of interest" description="Disordered" evidence="3">
    <location>
        <begin position="1"/>
        <end position="28"/>
    </location>
</feature>
<dbReference type="EMBL" id="KM521232">
    <property type="protein sequence ID" value="AJA33580.1"/>
    <property type="molecule type" value="mRNA"/>
</dbReference>
<dbReference type="InterPro" id="IPR007011">
    <property type="entry name" value="LEA_SMP_dom"/>
</dbReference>
<evidence type="ECO:0000256" key="3">
    <source>
        <dbReference type="SAM" id="MobiDB-lite"/>
    </source>
</evidence>
<feature type="domain" description="SMP" evidence="4">
    <location>
        <begin position="28"/>
        <end position="82"/>
    </location>
</feature>
<protein>
    <submittedName>
        <fullName evidence="5">Late embryogenesis abundant protein LEA7-1</fullName>
    </submittedName>
</protein>
<proteinExistence type="evidence at transcript level"/>
<feature type="compositionally biased region" description="Basic and acidic residues" evidence="3">
    <location>
        <begin position="1"/>
        <end position="20"/>
    </location>
</feature>
<evidence type="ECO:0000259" key="4">
    <source>
        <dbReference type="Pfam" id="PF04927"/>
    </source>
</evidence>
<name>A0A0A7REG5_PINTB</name>
<dbReference type="PANTHER" id="PTHR31174">
    <property type="entry name" value="SEED MATURATION FAMILY PROTEIN"/>
    <property type="match status" value="1"/>
</dbReference>
<reference evidence="5" key="1">
    <citation type="submission" date="2014-09" db="EMBL/GenBank/DDBJ databases">
        <title>Heterologous expression of the late embryogenesis abundant (LEA) protein gene family in Pinus tabuliformis (Pinaceae) enhances Escherichia coli tolerance to salt and heat stress.</title>
        <authorList>
            <person name="Gao J."/>
        </authorList>
    </citation>
    <scope>NUCLEOTIDE SEQUENCE</scope>
</reference>
<dbReference type="AlphaFoldDB" id="A0A0A7REG5"/>
<feature type="domain" description="SMP" evidence="4">
    <location>
        <begin position="141"/>
        <end position="198"/>
    </location>
</feature>